<dbReference type="Gramene" id="PHT73127">
    <property type="protein sequence ID" value="PHT73127"/>
    <property type="gene ID" value="T459_23912"/>
</dbReference>
<dbReference type="AlphaFoldDB" id="A0A2G2YTM5"/>
<feature type="compositionally biased region" description="Basic and acidic residues" evidence="1">
    <location>
        <begin position="93"/>
        <end position="102"/>
    </location>
</feature>
<feature type="compositionally biased region" description="Basic and acidic residues" evidence="1">
    <location>
        <begin position="23"/>
        <end position="48"/>
    </location>
</feature>
<sequence length="282" mass="31788">MRNKKFFKEIQETNERVGGSKQEIQDHKQEKNMDPDSRNESGNHHRIDMTLQFTDLEELDMRKKMQDDSSNLYDAPLHKTLPNTTKSAGTDQGSREGRKYDTNEIIGEGQEIEANNIESEMPWSSGSAYKDSCSYETVGISRESQEQKQADNLPNSSELANIAERDVQTHDLQVENGQETEGEIDQSRGILQGASFQKLNSIAQANEESNTIFTDTEQRLDGTPHSSSTRAKCRNGFSVYWKQPCYFFGDSNLDTKNDKETEDEDHSKGSAAALQGEGEDLN</sequence>
<name>A0A2G2YTM5_CAPAN</name>
<feature type="compositionally biased region" description="Basic and acidic residues" evidence="1">
    <location>
        <begin position="1"/>
        <end position="15"/>
    </location>
</feature>
<dbReference type="EMBL" id="AYRZ02000009">
    <property type="protein sequence ID" value="PHT73127.1"/>
    <property type="molecule type" value="Genomic_DNA"/>
</dbReference>
<feature type="region of interest" description="Disordered" evidence="1">
    <location>
        <begin position="137"/>
        <end position="189"/>
    </location>
</feature>
<reference evidence="2 3" key="1">
    <citation type="journal article" date="2014" name="Nat. Genet.">
        <title>Genome sequence of the hot pepper provides insights into the evolution of pungency in Capsicum species.</title>
        <authorList>
            <person name="Kim S."/>
            <person name="Park M."/>
            <person name="Yeom S.I."/>
            <person name="Kim Y.M."/>
            <person name="Lee J.M."/>
            <person name="Lee H.A."/>
            <person name="Seo E."/>
            <person name="Choi J."/>
            <person name="Cheong K."/>
            <person name="Kim K.T."/>
            <person name="Jung K."/>
            <person name="Lee G.W."/>
            <person name="Oh S.K."/>
            <person name="Bae C."/>
            <person name="Kim S.B."/>
            <person name="Lee H.Y."/>
            <person name="Kim S.Y."/>
            <person name="Kim M.S."/>
            <person name="Kang B.C."/>
            <person name="Jo Y.D."/>
            <person name="Yang H.B."/>
            <person name="Jeong H.J."/>
            <person name="Kang W.H."/>
            <person name="Kwon J.K."/>
            <person name="Shin C."/>
            <person name="Lim J.Y."/>
            <person name="Park J.H."/>
            <person name="Huh J.H."/>
            <person name="Kim J.S."/>
            <person name="Kim B.D."/>
            <person name="Cohen O."/>
            <person name="Paran I."/>
            <person name="Suh M.C."/>
            <person name="Lee S.B."/>
            <person name="Kim Y.K."/>
            <person name="Shin Y."/>
            <person name="Noh S.J."/>
            <person name="Park J."/>
            <person name="Seo Y.S."/>
            <person name="Kwon S.Y."/>
            <person name="Kim H.A."/>
            <person name="Park J.M."/>
            <person name="Kim H.J."/>
            <person name="Choi S.B."/>
            <person name="Bosland P.W."/>
            <person name="Reeves G."/>
            <person name="Jo S.H."/>
            <person name="Lee B.W."/>
            <person name="Cho H.T."/>
            <person name="Choi H.S."/>
            <person name="Lee M.S."/>
            <person name="Yu Y."/>
            <person name="Do Choi Y."/>
            <person name="Park B.S."/>
            <person name="van Deynze A."/>
            <person name="Ashrafi H."/>
            <person name="Hill T."/>
            <person name="Kim W.T."/>
            <person name="Pai H.S."/>
            <person name="Ahn H.K."/>
            <person name="Yeam I."/>
            <person name="Giovannoni J.J."/>
            <person name="Rose J.K."/>
            <person name="Sorensen I."/>
            <person name="Lee S.J."/>
            <person name="Kim R.W."/>
            <person name="Choi I.Y."/>
            <person name="Choi B.S."/>
            <person name="Lim J.S."/>
            <person name="Lee Y.H."/>
            <person name="Choi D."/>
        </authorList>
    </citation>
    <scope>NUCLEOTIDE SEQUENCE [LARGE SCALE GENOMIC DNA]</scope>
    <source>
        <strain evidence="3">cv. CM334</strain>
    </source>
</reference>
<feature type="compositionally biased region" description="Polar residues" evidence="1">
    <location>
        <begin position="81"/>
        <end position="92"/>
    </location>
</feature>
<comment type="caution">
    <text evidence="2">The sequence shown here is derived from an EMBL/GenBank/DDBJ whole genome shotgun (WGS) entry which is preliminary data.</text>
</comment>
<gene>
    <name evidence="2" type="ORF">T459_23912</name>
</gene>
<keyword evidence="3" id="KW-1185">Reference proteome</keyword>
<feature type="compositionally biased region" description="Polar residues" evidence="1">
    <location>
        <begin position="150"/>
        <end position="159"/>
    </location>
</feature>
<feature type="region of interest" description="Disordered" evidence="1">
    <location>
        <begin position="1"/>
        <end position="109"/>
    </location>
</feature>
<organism evidence="2 3">
    <name type="scientific">Capsicum annuum</name>
    <name type="common">Capsicum pepper</name>
    <dbReference type="NCBI Taxonomy" id="4072"/>
    <lineage>
        <taxon>Eukaryota</taxon>
        <taxon>Viridiplantae</taxon>
        <taxon>Streptophyta</taxon>
        <taxon>Embryophyta</taxon>
        <taxon>Tracheophyta</taxon>
        <taxon>Spermatophyta</taxon>
        <taxon>Magnoliopsida</taxon>
        <taxon>eudicotyledons</taxon>
        <taxon>Gunneridae</taxon>
        <taxon>Pentapetalae</taxon>
        <taxon>asterids</taxon>
        <taxon>lamiids</taxon>
        <taxon>Solanales</taxon>
        <taxon>Solanaceae</taxon>
        <taxon>Solanoideae</taxon>
        <taxon>Capsiceae</taxon>
        <taxon>Capsicum</taxon>
    </lineage>
</organism>
<evidence type="ECO:0000313" key="3">
    <source>
        <dbReference type="Proteomes" id="UP000222542"/>
    </source>
</evidence>
<reference evidence="2 3" key="2">
    <citation type="journal article" date="2017" name="Genome Biol.">
        <title>New reference genome sequences of hot pepper reveal the massive evolution of plant disease-resistance genes by retroduplication.</title>
        <authorList>
            <person name="Kim S."/>
            <person name="Park J."/>
            <person name="Yeom S.I."/>
            <person name="Kim Y.M."/>
            <person name="Seo E."/>
            <person name="Kim K.T."/>
            <person name="Kim M.S."/>
            <person name="Lee J.M."/>
            <person name="Cheong K."/>
            <person name="Shin H.S."/>
            <person name="Kim S.B."/>
            <person name="Han K."/>
            <person name="Lee J."/>
            <person name="Park M."/>
            <person name="Lee H.A."/>
            <person name="Lee H.Y."/>
            <person name="Lee Y."/>
            <person name="Oh S."/>
            <person name="Lee J.H."/>
            <person name="Choi E."/>
            <person name="Choi E."/>
            <person name="Lee S.E."/>
            <person name="Jeon J."/>
            <person name="Kim H."/>
            <person name="Choi G."/>
            <person name="Song H."/>
            <person name="Lee J."/>
            <person name="Lee S.C."/>
            <person name="Kwon J.K."/>
            <person name="Lee H.Y."/>
            <person name="Koo N."/>
            <person name="Hong Y."/>
            <person name="Kim R.W."/>
            <person name="Kang W.H."/>
            <person name="Huh J.H."/>
            <person name="Kang B.C."/>
            <person name="Yang T.J."/>
            <person name="Lee Y.H."/>
            <person name="Bennetzen J.L."/>
            <person name="Choi D."/>
        </authorList>
    </citation>
    <scope>NUCLEOTIDE SEQUENCE [LARGE SCALE GENOMIC DNA]</scope>
    <source>
        <strain evidence="3">cv. CM334</strain>
    </source>
</reference>
<evidence type="ECO:0000313" key="2">
    <source>
        <dbReference type="EMBL" id="PHT73127.1"/>
    </source>
</evidence>
<accession>A0A2G2YTM5</accession>
<protein>
    <submittedName>
        <fullName evidence="2">Uncharacterized protein</fullName>
    </submittedName>
</protein>
<feature type="region of interest" description="Disordered" evidence="1">
    <location>
        <begin position="209"/>
        <end position="231"/>
    </location>
</feature>
<feature type="compositionally biased region" description="Basic and acidic residues" evidence="1">
    <location>
        <begin position="163"/>
        <end position="173"/>
    </location>
</feature>
<feature type="region of interest" description="Disordered" evidence="1">
    <location>
        <begin position="251"/>
        <end position="282"/>
    </location>
</feature>
<proteinExistence type="predicted"/>
<dbReference type="Proteomes" id="UP000222542">
    <property type="component" value="Unassembled WGS sequence"/>
</dbReference>
<evidence type="ECO:0000256" key="1">
    <source>
        <dbReference type="SAM" id="MobiDB-lite"/>
    </source>
</evidence>